<keyword evidence="2" id="KW-1185">Reference proteome</keyword>
<evidence type="ECO:0000313" key="1">
    <source>
        <dbReference type="EMBL" id="EDX70677.1"/>
    </source>
</evidence>
<protein>
    <submittedName>
        <fullName evidence="1">Uncharacterized protein</fullName>
    </submittedName>
</protein>
<name>B4W563_9CYAN</name>
<dbReference type="HOGENOM" id="CLU_3024271_0_0_3"/>
<dbReference type="EMBL" id="DS989884">
    <property type="protein sequence ID" value="EDX70677.1"/>
    <property type="molecule type" value="Genomic_DNA"/>
</dbReference>
<dbReference type="Proteomes" id="UP000003835">
    <property type="component" value="Unassembled WGS sequence"/>
</dbReference>
<organism evidence="1 2">
    <name type="scientific">Coleofasciculus chthonoplastes PCC 7420</name>
    <dbReference type="NCBI Taxonomy" id="118168"/>
    <lineage>
        <taxon>Bacteria</taxon>
        <taxon>Bacillati</taxon>
        <taxon>Cyanobacteriota</taxon>
        <taxon>Cyanophyceae</taxon>
        <taxon>Coleofasciculales</taxon>
        <taxon>Coleofasciculaceae</taxon>
        <taxon>Coleofasciculus</taxon>
    </lineage>
</organism>
<evidence type="ECO:0000313" key="2">
    <source>
        <dbReference type="Proteomes" id="UP000003835"/>
    </source>
</evidence>
<proteinExistence type="predicted"/>
<sequence length="55" mass="6224">MERAIASLSQTPELLWLLAPVRVLVERAIASLSQTLEPLWLLVPQRVLVNSRSRC</sequence>
<accession>B4W563</accession>
<reference evidence="1 2" key="1">
    <citation type="submission" date="2008-07" db="EMBL/GenBank/DDBJ databases">
        <authorList>
            <person name="Tandeau de Marsac N."/>
            <person name="Ferriera S."/>
            <person name="Johnson J."/>
            <person name="Kravitz S."/>
            <person name="Beeson K."/>
            <person name="Sutton G."/>
            <person name="Rogers Y.-H."/>
            <person name="Friedman R."/>
            <person name="Frazier M."/>
            <person name="Venter J.C."/>
        </authorList>
    </citation>
    <scope>NUCLEOTIDE SEQUENCE [LARGE SCALE GENOMIC DNA]</scope>
    <source>
        <strain evidence="1 2">PCC 7420</strain>
    </source>
</reference>
<dbReference type="STRING" id="118168.MC7420_5305"/>
<gene>
    <name evidence="1" type="ORF">MC7420_5305</name>
</gene>
<dbReference type="AlphaFoldDB" id="B4W563"/>